<dbReference type="Pfam" id="PF04325">
    <property type="entry name" value="DUF465"/>
    <property type="match status" value="1"/>
</dbReference>
<dbReference type="RefSeq" id="WP_074818339.1">
    <property type="nucleotide sequence ID" value="NZ_FOCO01000001.1"/>
</dbReference>
<proteinExistence type="predicted"/>
<sequence length="54" mass="6238">MTIASHLQELRRKHESLSTIVEQTQRSPGADQLKVAELKKKKLKLKEEITRLAQ</sequence>
<dbReference type="EMBL" id="FOCO01000001">
    <property type="protein sequence ID" value="SEM68612.1"/>
    <property type="molecule type" value="Genomic_DNA"/>
</dbReference>
<dbReference type="InterPro" id="IPR007420">
    <property type="entry name" value="DUF465"/>
</dbReference>
<organism evidence="1 2">
    <name type="scientific">Pseudorhodobacter antarcticus</name>
    <dbReference type="NCBI Taxonomy" id="1077947"/>
    <lineage>
        <taxon>Bacteria</taxon>
        <taxon>Pseudomonadati</taxon>
        <taxon>Pseudomonadota</taxon>
        <taxon>Alphaproteobacteria</taxon>
        <taxon>Rhodobacterales</taxon>
        <taxon>Paracoccaceae</taxon>
        <taxon>Pseudorhodobacter</taxon>
    </lineage>
</organism>
<protein>
    <recommendedName>
        <fullName evidence="3">DUF465 domain-containing protein</fullName>
    </recommendedName>
</protein>
<evidence type="ECO:0008006" key="3">
    <source>
        <dbReference type="Google" id="ProtNLM"/>
    </source>
</evidence>
<dbReference type="STRING" id="1077947.SAMN05216227_100190"/>
<keyword evidence="2" id="KW-1185">Reference proteome</keyword>
<gene>
    <name evidence="1" type="ORF">SAMN05216227_100190</name>
</gene>
<dbReference type="OrthoDB" id="7362854at2"/>
<name>A0A1H8ACL7_9RHOB</name>
<evidence type="ECO:0000313" key="2">
    <source>
        <dbReference type="Proteomes" id="UP000183002"/>
    </source>
</evidence>
<dbReference type="Proteomes" id="UP000183002">
    <property type="component" value="Unassembled WGS sequence"/>
</dbReference>
<evidence type="ECO:0000313" key="1">
    <source>
        <dbReference type="EMBL" id="SEM68612.1"/>
    </source>
</evidence>
<dbReference type="Gene3D" id="6.10.280.50">
    <property type="match status" value="1"/>
</dbReference>
<accession>A0A1H8ACL7</accession>
<dbReference type="AlphaFoldDB" id="A0A1H8ACL7"/>
<dbReference type="InterPro" id="IPR038444">
    <property type="entry name" value="DUF465_sf"/>
</dbReference>
<reference evidence="1 2" key="1">
    <citation type="submission" date="2016-10" db="EMBL/GenBank/DDBJ databases">
        <authorList>
            <person name="de Groot N.N."/>
        </authorList>
    </citation>
    <scope>NUCLEOTIDE SEQUENCE [LARGE SCALE GENOMIC DNA]</scope>
    <source>
        <strain evidence="1 2">CGMCC 1.10836</strain>
    </source>
</reference>